<keyword evidence="6" id="KW-0732">Signal</keyword>
<dbReference type="Proteomes" id="UP000694871">
    <property type="component" value="Unplaced"/>
</dbReference>
<evidence type="ECO:0000259" key="7">
    <source>
        <dbReference type="SMART" id="SM01117"/>
    </source>
</evidence>
<evidence type="ECO:0000256" key="6">
    <source>
        <dbReference type="SAM" id="SignalP"/>
    </source>
</evidence>
<gene>
    <name evidence="9" type="primary">LOC107120484</name>
</gene>
<evidence type="ECO:0000256" key="3">
    <source>
        <dbReference type="ARBA" id="ARBA00039568"/>
    </source>
</evidence>
<dbReference type="Gene3D" id="3.10.120.10">
    <property type="entry name" value="Cytochrome b5-like heme/steroid binding domain"/>
    <property type="match status" value="1"/>
</dbReference>
<evidence type="ECO:0000313" key="8">
    <source>
        <dbReference type="Proteomes" id="UP000694871"/>
    </source>
</evidence>
<name>A0ABM1KY92_GEKJA</name>
<evidence type="ECO:0000313" key="9">
    <source>
        <dbReference type="RefSeq" id="XP_015278679.1"/>
    </source>
</evidence>
<feature type="compositionally biased region" description="Low complexity" evidence="5">
    <location>
        <begin position="226"/>
        <end position="237"/>
    </location>
</feature>
<keyword evidence="8" id="KW-1185">Reference proteome</keyword>
<evidence type="ECO:0000256" key="1">
    <source>
        <dbReference type="ARBA" id="ARBA00037690"/>
    </source>
</evidence>
<evidence type="ECO:0000256" key="4">
    <source>
        <dbReference type="ARBA" id="ARBA00042241"/>
    </source>
</evidence>
<dbReference type="InterPro" id="IPR036400">
    <property type="entry name" value="Cyt_B5-like_heme/steroid_sf"/>
</dbReference>
<evidence type="ECO:0000256" key="5">
    <source>
        <dbReference type="SAM" id="MobiDB-lite"/>
    </source>
</evidence>
<dbReference type="GeneID" id="107120484"/>
<dbReference type="Pfam" id="PF00173">
    <property type="entry name" value="Cyt-b5"/>
    <property type="match status" value="1"/>
</dbReference>
<sequence length="268" mass="29481">MLRGAVAALALGLVAAWVWSRGFDPRSWLWQTHCTERVLNAAELSRYTGGAGSAGLYLAVLGRVFDVQRGRKHYGPGGAYSFFAGKDASRAFATGDFTEMGLVDDIVGLSPTEMLTIQNWLSFYSKNYVLVGKVAGRFYDENGSPTPLLQQAQALIDEGQRLQAREEEKKQRFPPCNAEWRSTSGSRVWCSKESGGISRGWAGVPRKMYEPGSRGSHCVCVRTEGSPSEPSSSFQPSNRGDLDNPRLQEYEDCHPLANWCALKDEGSI</sequence>
<accession>A0ABM1KY92</accession>
<dbReference type="SUPFAM" id="SSF55856">
    <property type="entry name" value="Cytochrome b5-like heme/steroid binding domain"/>
    <property type="match status" value="1"/>
</dbReference>
<reference evidence="9" key="1">
    <citation type="submission" date="2025-08" db="UniProtKB">
        <authorList>
            <consortium name="RefSeq"/>
        </authorList>
    </citation>
    <scope>IDENTIFICATION</scope>
</reference>
<evidence type="ECO:0000256" key="2">
    <source>
        <dbReference type="ARBA" id="ARBA00038357"/>
    </source>
</evidence>
<organism evidence="8 9">
    <name type="scientific">Gekko japonicus</name>
    <name type="common">Schlegel's Japanese gecko</name>
    <dbReference type="NCBI Taxonomy" id="146911"/>
    <lineage>
        <taxon>Eukaryota</taxon>
        <taxon>Metazoa</taxon>
        <taxon>Chordata</taxon>
        <taxon>Craniata</taxon>
        <taxon>Vertebrata</taxon>
        <taxon>Euteleostomi</taxon>
        <taxon>Lepidosauria</taxon>
        <taxon>Squamata</taxon>
        <taxon>Bifurcata</taxon>
        <taxon>Gekkota</taxon>
        <taxon>Gekkonidae</taxon>
        <taxon>Gekkoninae</taxon>
        <taxon>Gekko</taxon>
    </lineage>
</organism>
<dbReference type="InterPro" id="IPR001199">
    <property type="entry name" value="Cyt_B5-like_heme/steroid-bd"/>
</dbReference>
<proteinExistence type="inferred from homology"/>
<dbReference type="PANTHER" id="PTHR10281:SF4">
    <property type="entry name" value="NEUFERRICIN"/>
    <property type="match status" value="1"/>
</dbReference>
<dbReference type="InterPro" id="IPR050577">
    <property type="entry name" value="MAPR/NEUFC/NENF-like"/>
</dbReference>
<dbReference type="PANTHER" id="PTHR10281">
    <property type="entry name" value="MEMBRANE-ASSOCIATED PROGESTERONE RECEPTOR COMPONENT-RELATED"/>
    <property type="match status" value="1"/>
</dbReference>
<comment type="function">
    <text evidence="1">Heme-binding protein which promotes neuronal but not astrocyte differentiation.</text>
</comment>
<protein>
    <recommendedName>
        <fullName evidence="3">Neuferricin</fullName>
    </recommendedName>
    <alternativeName>
        <fullName evidence="4">Cytochrome b5 domain-containing protein 2</fullName>
    </alternativeName>
</protein>
<comment type="similarity">
    <text evidence="2">Belongs to the cytochrome b5 family. MAPR subfamily.</text>
</comment>
<feature type="region of interest" description="Disordered" evidence="5">
    <location>
        <begin position="221"/>
        <end position="247"/>
    </location>
</feature>
<feature type="signal peptide" evidence="6">
    <location>
        <begin position="1"/>
        <end position="16"/>
    </location>
</feature>
<dbReference type="RefSeq" id="XP_015278679.1">
    <property type="nucleotide sequence ID" value="XM_015423193.1"/>
</dbReference>
<feature type="domain" description="Cytochrome b5 heme-binding" evidence="7">
    <location>
        <begin position="39"/>
        <end position="135"/>
    </location>
</feature>
<feature type="chain" id="PRO_5046767169" description="Neuferricin" evidence="6">
    <location>
        <begin position="17"/>
        <end position="268"/>
    </location>
</feature>
<dbReference type="SMART" id="SM01117">
    <property type="entry name" value="Cyt-b5"/>
    <property type="match status" value="1"/>
</dbReference>